<accession>A0A645HDQ8</accession>
<dbReference type="PROSITE" id="PS51257">
    <property type="entry name" value="PROKAR_LIPOPROTEIN"/>
    <property type="match status" value="1"/>
</dbReference>
<proteinExistence type="predicted"/>
<sequence length="78" mass="8756">MRYDRVSVHDDISLCGQKDSGCHPHNGSFSCAVGSDEAKDLSFVYSEIHSPNSPELTECSAQALYLYRFIRICMIIHC</sequence>
<organism evidence="1">
    <name type="scientific">bioreactor metagenome</name>
    <dbReference type="NCBI Taxonomy" id="1076179"/>
    <lineage>
        <taxon>unclassified sequences</taxon>
        <taxon>metagenomes</taxon>
        <taxon>ecological metagenomes</taxon>
    </lineage>
</organism>
<protein>
    <submittedName>
        <fullName evidence="1">Uncharacterized protein</fullName>
    </submittedName>
</protein>
<dbReference type="EMBL" id="VSSQ01091650">
    <property type="protein sequence ID" value="MPN37151.1"/>
    <property type="molecule type" value="Genomic_DNA"/>
</dbReference>
<comment type="caution">
    <text evidence="1">The sequence shown here is derived from an EMBL/GenBank/DDBJ whole genome shotgun (WGS) entry which is preliminary data.</text>
</comment>
<evidence type="ECO:0000313" key="1">
    <source>
        <dbReference type="EMBL" id="MPN37151.1"/>
    </source>
</evidence>
<reference evidence="1" key="1">
    <citation type="submission" date="2019-08" db="EMBL/GenBank/DDBJ databases">
        <authorList>
            <person name="Kucharzyk K."/>
            <person name="Murdoch R.W."/>
            <person name="Higgins S."/>
            <person name="Loffler F."/>
        </authorList>
    </citation>
    <scope>NUCLEOTIDE SEQUENCE</scope>
</reference>
<dbReference type="AlphaFoldDB" id="A0A645HDQ8"/>
<gene>
    <name evidence="1" type="ORF">SDC9_184667</name>
</gene>
<name>A0A645HDQ8_9ZZZZ</name>